<dbReference type="PRINTS" id="PR00507">
    <property type="entry name" value="N12N6MTFRASE"/>
</dbReference>
<evidence type="ECO:0000256" key="4">
    <source>
        <dbReference type="ARBA" id="ARBA00048391"/>
    </source>
</evidence>
<feature type="binding site" evidence="5">
    <location>
        <position position="149"/>
    </location>
    <ligand>
        <name>S-adenosyl-L-methionine</name>
        <dbReference type="ChEBI" id="CHEBI:59789"/>
    </ligand>
</feature>
<feature type="domain" description="Methyltransferase small" evidence="6">
    <location>
        <begin position="112"/>
        <end position="201"/>
    </location>
</feature>
<dbReference type="GO" id="GO:0032259">
    <property type="term" value="P:methylation"/>
    <property type="evidence" value="ECO:0007669"/>
    <property type="project" value="UniProtKB-KW"/>
</dbReference>
<dbReference type="SUPFAM" id="SSF53335">
    <property type="entry name" value="S-adenosyl-L-methionine-dependent methyltransferases"/>
    <property type="match status" value="1"/>
</dbReference>
<feature type="binding site" evidence="5">
    <location>
        <begin position="195"/>
        <end position="198"/>
    </location>
    <ligand>
        <name>substrate</name>
    </ligand>
</feature>
<dbReference type="Proteomes" id="UP000563151">
    <property type="component" value="Unassembled WGS sequence"/>
</dbReference>
<dbReference type="EMBL" id="JAAZWO010000027">
    <property type="protein sequence ID" value="MBC2399394.1"/>
    <property type="molecule type" value="Genomic_DNA"/>
</dbReference>
<keyword evidence="1 5" id="KW-0489">Methyltransferase</keyword>
<organism evidence="8 9">
    <name type="scientific">Clostridium tetanomorphum</name>
    <dbReference type="NCBI Taxonomy" id="1553"/>
    <lineage>
        <taxon>Bacteria</taxon>
        <taxon>Bacillati</taxon>
        <taxon>Bacillota</taxon>
        <taxon>Clostridia</taxon>
        <taxon>Eubacteriales</taxon>
        <taxon>Clostridiaceae</taxon>
        <taxon>Clostridium</taxon>
    </lineage>
</organism>
<dbReference type="Pfam" id="PF05175">
    <property type="entry name" value="MTS"/>
    <property type="match status" value="1"/>
</dbReference>
<evidence type="ECO:0000313" key="9">
    <source>
        <dbReference type="Proteomes" id="UP000563151"/>
    </source>
</evidence>
<dbReference type="HAMAP" id="MF_02126">
    <property type="entry name" value="RF_methyltr_PrmC"/>
    <property type="match status" value="1"/>
</dbReference>
<comment type="catalytic activity">
    <reaction evidence="4 5">
        <text>L-glutaminyl-[peptide chain release factor] + S-adenosyl-L-methionine = N(5)-methyl-L-glutaminyl-[peptide chain release factor] + S-adenosyl-L-homocysteine + H(+)</text>
        <dbReference type="Rhea" id="RHEA:42896"/>
        <dbReference type="Rhea" id="RHEA-COMP:10271"/>
        <dbReference type="Rhea" id="RHEA-COMP:10272"/>
        <dbReference type="ChEBI" id="CHEBI:15378"/>
        <dbReference type="ChEBI" id="CHEBI:30011"/>
        <dbReference type="ChEBI" id="CHEBI:57856"/>
        <dbReference type="ChEBI" id="CHEBI:59789"/>
        <dbReference type="ChEBI" id="CHEBI:61891"/>
        <dbReference type="EC" id="2.1.1.297"/>
    </reaction>
</comment>
<feature type="domain" description="Release factor glutamine methyltransferase N-terminal" evidence="7">
    <location>
        <begin position="12"/>
        <end position="81"/>
    </location>
</feature>
<accession>A0A923ECL0</accession>
<dbReference type="InterPro" id="IPR002052">
    <property type="entry name" value="DNA_methylase_N6_adenine_CS"/>
</dbReference>
<dbReference type="CDD" id="cd02440">
    <property type="entry name" value="AdoMet_MTases"/>
    <property type="match status" value="1"/>
</dbReference>
<dbReference type="InterPro" id="IPR019874">
    <property type="entry name" value="RF_methyltr_PrmC"/>
</dbReference>
<dbReference type="PROSITE" id="PS00092">
    <property type="entry name" value="N6_MTASE"/>
    <property type="match status" value="1"/>
</dbReference>
<dbReference type="PANTHER" id="PTHR18895">
    <property type="entry name" value="HEMK METHYLTRANSFERASE"/>
    <property type="match status" value="1"/>
</dbReference>
<comment type="caution">
    <text evidence="5">Lacks conserved residue(s) required for the propagation of feature annotation.</text>
</comment>
<dbReference type="Gene3D" id="1.10.8.10">
    <property type="entry name" value="DNA helicase RuvA subunit, C-terminal domain"/>
    <property type="match status" value="1"/>
</dbReference>
<keyword evidence="2 5" id="KW-0808">Transferase</keyword>
<dbReference type="GO" id="GO:0102559">
    <property type="term" value="F:peptide chain release factor N(5)-glutamine methyltransferase activity"/>
    <property type="evidence" value="ECO:0007669"/>
    <property type="project" value="UniProtKB-EC"/>
</dbReference>
<dbReference type="InterPro" id="IPR050320">
    <property type="entry name" value="N5-glutamine_MTase"/>
</dbReference>
<protein>
    <recommendedName>
        <fullName evidence="5">Release factor glutamine methyltransferase</fullName>
        <shortName evidence="5">RF MTase</shortName>
        <ecNumber evidence="5">2.1.1.297</ecNumber>
    </recommendedName>
    <alternativeName>
        <fullName evidence="5">N5-glutamine methyltransferase PrmC</fullName>
    </alternativeName>
    <alternativeName>
        <fullName evidence="5">Protein-(glutamine-N5) MTase PrmC</fullName>
    </alternativeName>
    <alternativeName>
        <fullName evidence="5">Protein-glutamine N-methyltransferase PrmC</fullName>
    </alternativeName>
</protein>
<dbReference type="NCBIfam" id="TIGR00536">
    <property type="entry name" value="hemK_fam"/>
    <property type="match status" value="1"/>
</dbReference>
<evidence type="ECO:0000256" key="1">
    <source>
        <dbReference type="ARBA" id="ARBA00022603"/>
    </source>
</evidence>
<dbReference type="NCBIfam" id="TIGR03534">
    <property type="entry name" value="RF_mod_PrmC"/>
    <property type="match status" value="1"/>
</dbReference>
<comment type="caution">
    <text evidence="8">The sequence shown here is derived from an EMBL/GenBank/DDBJ whole genome shotgun (WGS) entry which is preliminary data.</text>
</comment>
<dbReference type="InterPro" id="IPR004556">
    <property type="entry name" value="HemK-like"/>
</dbReference>
<evidence type="ECO:0000259" key="7">
    <source>
        <dbReference type="Pfam" id="PF17827"/>
    </source>
</evidence>
<comment type="function">
    <text evidence="5">Methylates the class 1 translation termination release factors RF1/PrfA and RF2/PrfB on the glutamine residue of the universally conserved GGQ motif.</text>
</comment>
<dbReference type="AlphaFoldDB" id="A0A923ECL0"/>
<name>A0A923ECL0_CLOTT</name>
<proteinExistence type="inferred from homology"/>
<evidence type="ECO:0000259" key="6">
    <source>
        <dbReference type="Pfam" id="PF05175"/>
    </source>
</evidence>
<sequence>MENWKDLNIGILLTKGFEVLKAANIESYRLDCQLLLAKVLKKDKLFIMINREFNVTKEEVEEYFRLINIRKNKMPIKYMLGECEFMGLDFKIKQGVLIPRPDTEILVQSAIEDVKKNSYKYICDVCCGSGVIGISIAKFTKNTLVDCFDIDEIPLEVTKENVIFHELGNRVNVNKSDLMKYAIDKNIKYDIIVSNPPYIKEDIIQTLMEDVKDYEPYIALSGGEDGLDFYRKIIEQSKKVLNNNGELAFEIGYDQGEEVTTLLRKNNFYNIECIKDLSGLDRVVKGQYSV</sequence>
<keyword evidence="3 5" id="KW-0949">S-adenosyl-L-methionine</keyword>
<dbReference type="PANTHER" id="PTHR18895:SF74">
    <property type="entry name" value="MTRF1L RELEASE FACTOR GLUTAMINE METHYLTRANSFERASE"/>
    <property type="match status" value="1"/>
</dbReference>
<dbReference type="EC" id="2.1.1.297" evidence="5"/>
<dbReference type="GO" id="GO:0003676">
    <property type="term" value="F:nucleic acid binding"/>
    <property type="evidence" value="ECO:0007669"/>
    <property type="project" value="InterPro"/>
</dbReference>
<evidence type="ECO:0000313" key="8">
    <source>
        <dbReference type="EMBL" id="MBC2399394.1"/>
    </source>
</evidence>
<dbReference type="RefSeq" id="WP_035145090.1">
    <property type="nucleotide sequence ID" value="NZ_JAAZWO010000027.1"/>
</dbReference>
<dbReference type="InterPro" id="IPR007848">
    <property type="entry name" value="Small_mtfrase_dom"/>
</dbReference>
<feature type="binding site" evidence="5">
    <location>
        <position position="195"/>
    </location>
    <ligand>
        <name>S-adenosyl-L-methionine</name>
        <dbReference type="ChEBI" id="CHEBI:59789"/>
    </ligand>
</feature>
<keyword evidence="9" id="KW-1185">Reference proteome</keyword>
<evidence type="ECO:0000256" key="2">
    <source>
        <dbReference type="ARBA" id="ARBA00022679"/>
    </source>
</evidence>
<evidence type="ECO:0000256" key="3">
    <source>
        <dbReference type="ARBA" id="ARBA00022691"/>
    </source>
</evidence>
<gene>
    <name evidence="5 8" type="primary">prmC</name>
    <name evidence="8" type="ORF">HGG79_16695</name>
</gene>
<dbReference type="InterPro" id="IPR029063">
    <property type="entry name" value="SAM-dependent_MTases_sf"/>
</dbReference>
<evidence type="ECO:0000256" key="5">
    <source>
        <dbReference type="HAMAP-Rule" id="MF_02126"/>
    </source>
</evidence>
<comment type="similarity">
    <text evidence="5">Belongs to the protein N5-glutamine methyltransferase family. PrmC subfamily.</text>
</comment>
<reference evidence="8 9" key="1">
    <citation type="submission" date="2020-04" db="EMBL/GenBank/DDBJ databases">
        <title>Genomic insights into acetone-butanol-ethanol (ABE) fermentation by sequencing solventogenic clostridia strains.</title>
        <authorList>
            <person name="Brown S."/>
        </authorList>
    </citation>
    <scope>NUCLEOTIDE SEQUENCE [LARGE SCALE GENOMIC DNA]</scope>
    <source>
        <strain evidence="8 9">DJ011</strain>
    </source>
</reference>
<dbReference type="Pfam" id="PF17827">
    <property type="entry name" value="PrmC_N"/>
    <property type="match status" value="1"/>
</dbReference>
<dbReference type="Gene3D" id="3.40.50.150">
    <property type="entry name" value="Vaccinia Virus protein VP39"/>
    <property type="match status" value="1"/>
</dbReference>
<dbReference type="InterPro" id="IPR040758">
    <property type="entry name" value="PrmC_N"/>
</dbReference>